<dbReference type="EMBL" id="GBRH01160674">
    <property type="protein sequence ID" value="JAE37222.1"/>
    <property type="molecule type" value="Transcribed_RNA"/>
</dbReference>
<reference evidence="1" key="2">
    <citation type="journal article" date="2015" name="Data Brief">
        <title>Shoot transcriptome of the giant reed, Arundo donax.</title>
        <authorList>
            <person name="Barrero R.A."/>
            <person name="Guerrero F.D."/>
            <person name="Moolhuijzen P."/>
            <person name="Goolsby J.A."/>
            <person name="Tidwell J."/>
            <person name="Bellgard S.E."/>
            <person name="Bellgard M.I."/>
        </authorList>
    </citation>
    <scope>NUCLEOTIDE SEQUENCE</scope>
    <source>
        <tissue evidence="1">Shoot tissue taken approximately 20 cm above the soil surface</tissue>
    </source>
</reference>
<protein>
    <submittedName>
        <fullName evidence="1">Uncharacterized protein</fullName>
    </submittedName>
</protein>
<accession>A0A0A9HKF6</accession>
<proteinExistence type="predicted"/>
<dbReference type="AlphaFoldDB" id="A0A0A9HKF6"/>
<sequence length="46" mass="5141">MEEAKSGGKTPSVVTDVYGEDYLASLFSRINQLHSQSLVFTRFFPS</sequence>
<name>A0A0A9HKF6_ARUDO</name>
<evidence type="ECO:0000313" key="1">
    <source>
        <dbReference type="EMBL" id="JAE37222.1"/>
    </source>
</evidence>
<organism evidence="1">
    <name type="scientific">Arundo donax</name>
    <name type="common">Giant reed</name>
    <name type="synonym">Donax arundinaceus</name>
    <dbReference type="NCBI Taxonomy" id="35708"/>
    <lineage>
        <taxon>Eukaryota</taxon>
        <taxon>Viridiplantae</taxon>
        <taxon>Streptophyta</taxon>
        <taxon>Embryophyta</taxon>
        <taxon>Tracheophyta</taxon>
        <taxon>Spermatophyta</taxon>
        <taxon>Magnoliopsida</taxon>
        <taxon>Liliopsida</taxon>
        <taxon>Poales</taxon>
        <taxon>Poaceae</taxon>
        <taxon>PACMAD clade</taxon>
        <taxon>Arundinoideae</taxon>
        <taxon>Arundineae</taxon>
        <taxon>Arundo</taxon>
    </lineage>
</organism>
<reference evidence="1" key="1">
    <citation type="submission" date="2014-09" db="EMBL/GenBank/DDBJ databases">
        <authorList>
            <person name="Magalhaes I.L.F."/>
            <person name="Oliveira U."/>
            <person name="Santos F.R."/>
            <person name="Vidigal T.H.D.A."/>
            <person name="Brescovit A.D."/>
            <person name="Santos A.J."/>
        </authorList>
    </citation>
    <scope>NUCLEOTIDE SEQUENCE</scope>
    <source>
        <tissue evidence="1">Shoot tissue taken approximately 20 cm above the soil surface</tissue>
    </source>
</reference>